<dbReference type="Proteomes" id="UP001215280">
    <property type="component" value="Unassembled WGS sequence"/>
</dbReference>
<proteinExistence type="predicted"/>
<comment type="caution">
    <text evidence="1">The sequence shown here is derived from an EMBL/GenBank/DDBJ whole genome shotgun (WGS) entry which is preliminary data.</text>
</comment>
<evidence type="ECO:0000313" key="1">
    <source>
        <dbReference type="EMBL" id="KAJ7716974.1"/>
    </source>
</evidence>
<reference evidence="1" key="1">
    <citation type="submission" date="2023-03" db="EMBL/GenBank/DDBJ databases">
        <title>Massive genome expansion in bonnet fungi (Mycena s.s.) driven by repeated elements and novel gene families across ecological guilds.</title>
        <authorList>
            <consortium name="Lawrence Berkeley National Laboratory"/>
            <person name="Harder C.B."/>
            <person name="Miyauchi S."/>
            <person name="Viragh M."/>
            <person name="Kuo A."/>
            <person name="Thoen E."/>
            <person name="Andreopoulos B."/>
            <person name="Lu D."/>
            <person name="Skrede I."/>
            <person name="Drula E."/>
            <person name="Henrissat B."/>
            <person name="Morin E."/>
            <person name="Kohler A."/>
            <person name="Barry K."/>
            <person name="LaButti K."/>
            <person name="Morin E."/>
            <person name="Salamov A."/>
            <person name="Lipzen A."/>
            <person name="Mereny Z."/>
            <person name="Hegedus B."/>
            <person name="Baldrian P."/>
            <person name="Stursova M."/>
            <person name="Weitz H."/>
            <person name="Taylor A."/>
            <person name="Grigoriev I.V."/>
            <person name="Nagy L.G."/>
            <person name="Martin F."/>
            <person name="Kauserud H."/>
        </authorList>
    </citation>
    <scope>NUCLEOTIDE SEQUENCE</scope>
    <source>
        <strain evidence="1">CBHHK188m</strain>
    </source>
</reference>
<keyword evidence="2" id="KW-1185">Reference proteome</keyword>
<dbReference type="EMBL" id="JARJLG010000325">
    <property type="protein sequence ID" value="KAJ7716974.1"/>
    <property type="molecule type" value="Genomic_DNA"/>
</dbReference>
<sequence length="111" mass="12136">MESPFSSILYTNAVPSDEESQQIHNLLVGPQKAVAELTEELVRVQSLLDELTSKRDHINEFIHAHLALVGPARRVPDDVVREIFVVSLPSGENATLSGTKAPLLLCHISQG</sequence>
<name>A0AAD7HBX3_9AGAR</name>
<protein>
    <submittedName>
        <fullName evidence="1">Uncharacterized protein</fullName>
    </submittedName>
</protein>
<organism evidence="1 2">
    <name type="scientific">Mycena maculata</name>
    <dbReference type="NCBI Taxonomy" id="230809"/>
    <lineage>
        <taxon>Eukaryota</taxon>
        <taxon>Fungi</taxon>
        <taxon>Dikarya</taxon>
        <taxon>Basidiomycota</taxon>
        <taxon>Agaricomycotina</taxon>
        <taxon>Agaricomycetes</taxon>
        <taxon>Agaricomycetidae</taxon>
        <taxon>Agaricales</taxon>
        <taxon>Marasmiineae</taxon>
        <taxon>Mycenaceae</taxon>
        <taxon>Mycena</taxon>
    </lineage>
</organism>
<evidence type="ECO:0000313" key="2">
    <source>
        <dbReference type="Proteomes" id="UP001215280"/>
    </source>
</evidence>
<accession>A0AAD7HBX3</accession>
<dbReference type="AlphaFoldDB" id="A0AAD7HBX3"/>
<gene>
    <name evidence="1" type="ORF">DFH07DRAFT_347704</name>
</gene>